<comment type="subcellular location">
    <subcellularLocation>
        <location evidence="1">Cell outer membrane</location>
        <topology evidence="1">Multi-pass membrane protein</topology>
    </subcellularLocation>
</comment>
<keyword evidence="9" id="KW-0472">Membrane</keyword>
<evidence type="ECO:0000256" key="6">
    <source>
        <dbReference type="ARBA" id="ARBA00022729"/>
    </source>
</evidence>
<evidence type="ECO:0000256" key="1">
    <source>
        <dbReference type="ARBA" id="ARBA00004571"/>
    </source>
</evidence>
<dbReference type="GO" id="GO:0046930">
    <property type="term" value="C:pore complex"/>
    <property type="evidence" value="ECO:0007669"/>
    <property type="project" value="UniProtKB-KW"/>
</dbReference>
<dbReference type="Proteomes" id="UP000680067">
    <property type="component" value="Unassembled WGS sequence"/>
</dbReference>
<feature type="signal peptide" evidence="11">
    <location>
        <begin position="1"/>
        <end position="22"/>
    </location>
</feature>
<keyword evidence="10" id="KW-0998">Cell outer membrane</keyword>
<comment type="caution">
    <text evidence="13">The sequence shown here is derived from an EMBL/GenBank/DDBJ whole genome shotgun (WGS) entry which is preliminary data.</text>
</comment>
<evidence type="ECO:0000256" key="3">
    <source>
        <dbReference type="ARBA" id="ARBA00022448"/>
    </source>
</evidence>
<dbReference type="RefSeq" id="WP_212687149.1">
    <property type="nucleotide sequence ID" value="NZ_JAGSPN010000003.1"/>
</dbReference>
<dbReference type="Pfam" id="PF13609">
    <property type="entry name" value="Porin_4"/>
    <property type="match status" value="1"/>
</dbReference>
<protein>
    <submittedName>
        <fullName evidence="13">Porin</fullName>
    </submittedName>
</protein>
<dbReference type="SUPFAM" id="SSF56935">
    <property type="entry name" value="Porins"/>
    <property type="match status" value="1"/>
</dbReference>
<keyword evidence="5" id="KW-0812">Transmembrane</keyword>
<gene>
    <name evidence="13" type="ORF">KDM89_06650</name>
</gene>
<dbReference type="AlphaFoldDB" id="A0A941DJA6"/>
<feature type="domain" description="Porin" evidence="12">
    <location>
        <begin position="11"/>
        <end position="342"/>
    </location>
</feature>
<dbReference type="EMBL" id="JAGSPN010000003">
    <property type="protein sequence ID" value="MBR7781813.1"/>
    <property type="molecule type" value="Genomic_DNA"/>
</dbReference>
<evidence type="ECO:0000313" key="13">
    <source>
        <dbReference type="EMBL" id="MBR7781813.1"/>
    </source>
</evidence>
<keyword evidence="3" id="KW-0813">Transport</keyword>
<dbReference type="InterPro" id="IPR033900">
    <property type="entry name" value="Gram_neg_porin_domain"/>
</dbReference>
<evidence type="ECO:0000256" key="10">
    <source>
        <dbReference type="ARBA" id="ARBA00023237"/>
    </source>
</evidence>
<dbReference type="GO" id="GO:0015288">
    <property type="term" value="F:porin activity"/>
    <property type="evidence" value="ECO:0007669"/>
    <property type="project" value="UniProtKB-KW"/>
</dbReference>
<sequence>MNLKRKLICSSILALSSTSALAADLNLPFTVFGQFEYSISDRAGVKEQGDNQHRQRSHPGLLLELGSQLPLKTSMFTTEIFVSTKLVSGDANPSWTNSVGNREAWGALNSNEFGKFRFGRQWVDTYINIMDPYASGGNIGEMSELGTGVAKGYPAGLTRISNAIWADNSLTYTSPKLAGTTTIRGQYYWNGVSFNDETLASGTAPNVAPNTKGANGYVLAARYEIPAVRIDASFGGQKQNLSGAKSTDGVVIGNGVYDTTQLALGAMVPVGDHKVRFLINQDKTKLPAGNTVKDTELILGGHIAVTPAFHLRPVYINHKVDGIGANTADFQQVRVELGYKFNIGEPHGATTLWARPMYRKWATGEKFTELRVGFTSNF</sequence>
<evidence type="ECO:0000256" key="2">
    <source>
        <dbReference type="ARBA" id="ARBA00011233"/>
    </source>
</evidence>
<dbReference type="GO" id="GO:0009279">
    <property type="term" value="C:cell outer membrane"/>
    <property type="evidence" value="ECO:0007669"/>
    <property type="project" value="UniProtKB-SubCell"/>
</dbReference>
<evidence type="ECO:0000256" key="8">
    <source>
        <dbReference type="ARBA" id="ARBA00023114"/>
    </source>
</evidence>
<keyword evidence="7" id="KW-0406">Ion transport</keyword>
<evidence type="ECO:0000256" key="5">
    <source>
        <dbReference type="ARBA" id="ARBA00022692"/>
    </source>
</evidence>
<evidence type="ECO:0000256" key="7">
    <source>
        <dbReference type="ARBA" id="ARBA00023065"/>
    </source>
</evidence>
<comment type="subunit">
    <text evidence="2">Homotrimer.</text>
</comment>
<keyword evidence="6 11" id="KW-0732">Signal</keyword>
<feature type="chain" id="PRO_5037575316" evidence="11">
    <location>
        <begin position="23"/>
        <end position="378"/>
    </location>
</feature>
<name>A0A941DJA6_9BURK</name>
<keyword evidence="4" id="KW-1134">Transmembrane beta strand</keyword>
<evidence type="ECO:0000256" key="9">
    <source>
        <dbReference type="ARBA" id="ARBA00023136"/>
    </source>
</evidence>
<dbReference type="PANTHER" id="PTHR34501">
    <property type="entry name" value="PROTEIN YDDL-RELATED"/>
    <property type="match status" value="1"/>
</dbReference>
<proteinExistence type="predicted"/>
<dbReference type="GO" id="GO:0006811">
    <property type="term" value="P:monoatomic ion transport"/>
    <property type="evidence" value="ECO:0007669"/>
    <property type="project" value="UniProtKB-KW"/>
</dbReference>
<reference evidence="13" key="1">
    <citation type="submission" date="2021-04" db="EMBL/GenBank/DDBJ databases">
        <title>novel species isolated from subtropical streams in China.</title>
        <authorList>
            <person name="Lu H."/>
        </authorList>
    </citation>
    <scope>NUCLEOTIDE SEQUENCE</scope>
    <source>
        <strain evidence="13">LFS511W</strain>
    </source>
</reference>
<organism evidence="13 14">
    <name type="scientific">Undibacterium luofuense</name>
    <dbReference type="NCBI Taxonomy" id="2828733"/>
    <lineage>
        <taxon>Bacteria</taxon>
        <taxon>Pseudomonadati</taxon>
        <taxon>Pseudomonadota</taxon>
        <taxon>Betaproteobacteria</taxon>
        <taxon>Burkholderiales</taxon>
        <taxon>Oxalobacteraceae</taxon>
        <taxon>Undibacterium</taxon>
    </lineage>
</organism>
<dbReference type="PANTHER" id="PTHR34501:SF9">
    <property type="entry name" value="MAJOR OUTER MEMBRANE PROTEIN P.IA"/>
    <property type="match status" value="1"/>
</dbReference>
<accession>A0A941DJA6</accession>
<evidence type="ECO:0000256" key="11">
    <source>
        <dbReference type="SAM" id="SignalP"/>
    </source>
</evidence>
<evidence type="ECO:0000256" key="4">
    <source>
        <dbReference type="ARBA" id="ARBA00022452"/>
    </source>
</evidence>
<evidence type="ECO:0000313" key="14">
    <source>
        <dbReference type="Proteomes" id="UP000680067"/>
    </source>
</evidence>
<dbReference type="Gene3D" id="2.40.160.10">
    <property type="entry name" value="Porin"/>
    <property type="match status" value="1"/>
</dbReference>
<evidence type="ECO:0000259" key="12">
    <source>
        <dbReference type="Pfam" id="PF13609"/>
    </source>
</evidence>
<keyword evidence="8" id="KW-0626">Porin</keyword>
<dbReference type="InterPro" id="IPR050298">
    <property type="entry name" value="Gram-neg_bact_OMP"/>
</dbReference>
<keyword evidence="14" id="KW-1185">Reference proteome</keyword>
<dbReference type="InterPro" id="IPR023614">
    <property type="entry name" value="Porin_dom_sf"/>
</dbReference>